<dbReference type="Proteomes" id="UP000032180">
    <property type="component" value="Chromosome 6"/>
</dbReference>
<reference evidence="2" key="3">
    <citation type="submission" date="2015-04" db="UniProtKB">
        <authorList>
            <consortium name="EnsemblPlants"/>
        </authorList>
    </citation>
    <scope>IDENTIFICATION</scope>
</reference>
<keyword evidence="3" id="KW-1185">Reference proteome</keyword>
<reference evidence="3" key="2">
    <citation type="submission" date="2013-12" db="EMBL/GenBank/DDBJ databases">
        <authorList>
            <person name="Yu Y."/>
            <person name="Lee S."/>
            <person name="de Baynast K."/>
            <person name="Wissotski M."/>
            <person name="Liu L."/>
            <person name="Talag J."/>
            <person name="Goicoechea J."/>
            <person name="Angelova A."/>
            <person name="Jetty R."/>
            <person name="Kudrna D."/>
            <person name="Golser W."/>
            <person name="Rivera L."/>
            <person name="Zhang J."/>
            <person name="Wing R."/>
        </authorList>
    </citation>
    <scope>NUCLEOTIDE SEQUENCE</scope>
</reference>
<dbReference type="HOGENOM" id="CLU_2609510_0_0_1"/>
<evidence type="ECO:0000256" key="1">
    <source>
        <dbReference type="SAM" id="MobiDB-lite"/>
    </source>
</evidence>
<proteinExistence type="predicted"/>
<evidence type="ECO:0000313" key="2">
    <source>
        <dbReference type="EnsemblPlants" id="LPERR06G12680.1"/>
    </source>
</evidence>
<dbReference type="Gramene" id="LPERR06G12680.1">
    <property type="protein sequence ID" value="LPERR06G12680.1"/>
    <property type="gene ID" value="LPERR06G12680"/>
</dbReference>
<accession>A0A0D9WQC5</accession>
<sequence length="79" mass="8619">MKKEKSQHNFQALESVEAAAVKIKSNKHSDNAMDERAVNFDISKLGVTTAKKMTKRRSLSKRTKSTTGLGGTTDAPPDV</sequence>
<dbReference type="AlphaFoldDB" id="A0A0D9WQC5"/>
<reference evidence="2 3" key="1">
    <citation type="submission" date="2012-08" db="EMBL/GenBank/DDBJ databases">
        <title>Oryza genome evolution.</title>
        <authorList>
            <person name="Wing R.A."/>
        </authorList>
    </citation>
    <scope>NUCLEOTIDE SEQUENCE</scope>
</reference>
<feature type="region of interest" description="Disordered" evidence="1">
    <location>
        <begin position="50"/>
        <end position="79"/>
    </location>
</feature>
<evidence type="ECO:0000313" key="3">
    <source>
        <dbReference type="Proteomes" id="UP000032180"/>
    </source>
</evidence>
<protein>
    <submittedName>
        <fullName evidence="2">Uncharacterized protein</fullName>
    </submittedName>
</protein>
<organism evidence="2 3">
    <name type="scientific">Leersia perrieri</name>
    <dbReference type="NCBI Taxonomy" id="77586"/>
    <lineage>
        <taxon>Eukaryota</taxon>
        <taxon>Viridiplantae</taxon>
        <taxon>Streptophyta</taxon>
        <taxon>Embryophyta</taxon>
        <taxon>Tracheophyta</taxon>
        <taxon>Spermatophyta</taxon>
        <taxon>Magnoliopsida</taxon>
        <taxon>Liliopsida</taxon>
        <taxon>Poales</taxon>
        <taxon>Poaceae</taxon>
        <taxon>BOP clade</taxon>
        <taxon>Oryzoideae</taxon>
        <taxon>Oryzeae</taxon>
        <taxon>Oryzinae</taxon>
        <taxon>Leersia</taxon>
    </lineage>
</organism>
<dbReference type="EnsemblPlants" id="LPERR06G12680.1">
    <property type="protein sequence ID" value="LPERR06G12680.1"/>
    <property type="gene ID" value="LPERR06G12680"/>
</dbReference>
<name>A0A0D9WQC5_9ORYZ</name>
<feature type="compositionally biased region" description="Basic residues" evidence="1">
    <location>
        <begin position="52"/>
        <end position="64"/>
    </location>
</feature>